<feature type="transmembrane region" description="Helical" evidence="1">
    <location>
        <begin position="54"/>
        <end position="72"/>
    </location>
</feature>
<comment type="caution">
    <text evidence="2">The sequence shown here is derived from an EMBL/GenBank/DDBJ whole genome shotgun (WGS) entry which is preliminary data.</text>
</comment>
<dbReference type="AlphaFoldDB" id="A0A8J4V109"/>
<sequence>MTTNKIQFEIERQENVQNGWKSIIPDRLPIQLVSSSDYIQIINSLNSSHQIAQFRFIAFSGLMLLLMISLVVSKFPNIPLIIILCLLAATYSLVMVILHRQHVSSVDKIIFDINSLYTDKQVHFFYKKRGFSIFSIYSLFVEYPDRDYSNFDDNNISVNVMMNNNNNNNNKIINNENNFTSSISQQSQTYEEPKDIFFKSQASTTHGFDHQPLLNNNDDDIDF</sequence>
<evidence type="ECO:0000256" key="1">
    <source>
        <dbReference type="SAM" id="Phobius"/>
    </source>
</evidence>
<evidence type="ECO:0000313" key="2">
    <source>
        <dbReference type="EMBL" id="KAF2076545.1"/>
    </source>
</evidence>
<feature type="transmembrane region" description="Helical" evidence="1">
    <location>
        <begin position="78"/>
        <end position="98"/>
    </location>
</feature>
<dbReference type="EMBL" id="AJWJ01000057">
    <property type="protein sequence ID" value="KAF2076545.1"/>
    <property type="molecule type" value="Genomic_DNA"/>
</dbReference>
<evidence type="ECO:0000313" key="3">
    <source>
        <dbReference type="Proteomes" id="UP000695562"/>
    </source>
</evidence>
<organism evidence="2 3">
    <name type="scientific">Polysphondylium violaceum</name>
    <dbReference type="NCBI Taxonomy" id="133409"/>
    <lineage>
        <taxon>Eukaryota</taxon>
        <taxon>Amoebozoa</taxon>
        <taxon>Evosea</taxon>
        <taxon>Eumycetozoa</taxon>
        <taxon>Dictyostelia</taxon>
        <taxon>Dictyosteliales</taxon>
        <taxon>Dictyosteliaceae</taxon>
        <taxon>Polysphondylium</taxon>
    </lineage>
</organism>
<keyword evidence="1" id="KW-0812">Transmembrane</keyword>
<accession>A0A8J4V109</accession>
<name>A0A8J4V109_9MYCE</name>
<keyword evidence="3" id="KW-1185">Reference proteome</keyword>
<reference evidence="2" key="1">
    <citation type="submission" date="2020-01" db="EMBL/GenBank/DDBJ databases">
        <title>Development of genomics and gene disruption for Polysphondylium violaceum indicates a role for the polyketide synthase stlB in stalk morphogenesis.</title>
        <authorList>
            <person name="Narita B."/>
            <person name="Kawabe Y."/>
            <person name="Kin K."/>
            <person name="Saito T."/>
            <person name="Gibbs R."/>
            <person name="Kuspa A."/>
            <person name="Muzny D."/>
            <person name="Queller D."/>
            <person name="Richards S."/>
            <person name="Strassman J."/>
            <person name="Sucgang R."/>
            <person name="Worley K."/>
            <person name="Schaap P."/>
        </authorList>
    </citation>
    <scope>NUCLEOTIDE SEQUENCE</scope>
    <source>
        <strain evidence="2">QSvi11</strain>
    </source>
</reference>
<evidence type="ECO:0008006" key="4">
    <source>
        <dbReference type="Google" id="ProtNLM"/>
    </source>
</evidence>
<protein>
    <recommendedName>
        <fullName evidence="4">Transmembrane protein</fullName>
    </recommendedName>
</protein>
<gene>
    <name evidence="2" type="ORF">CYY_002159</name>
</gene>
<dbReference type="Proteomes" id="UP000695562">
    <property type="component" value="Unassembled WGS sequence"/>
</dbReference>
<proteinExistence type="predicted"/>
<keyword evidence="1" id="KW-1133">Transmembrane helix</keyword>
<keyword evidence="1" id="KW-0472">Membrane</keyword>